<reference evidence="2 3" key="1">
    <citation type="submission" date="2019-03" db="EMBL/GenBank/DDBJ databases">
        <title>First draft genome of Liparis tanakae, snailfish: a comprehensive survey of snailfish specific genes.</title>
        <authorList>
            <person name="Kim W."/>
            <person name="Song I."/>
            <person name="Jeong J.-H."/>
            <person name="Kim D."/>
            <person name="Kim S."/>
            <person name="Ryu S."/>
            <person name="Song J.Y."/>
            <person name="Lee S.K."/>
        </authorList>
    </citation>
    <scope>NUCLEOTIDE SEQUENCE [LARGE SCALE GENOMIC DNA]</scope>
    <source>
        <tissue evidence="2">Muscle</tissue>
    </source>
</reference>
<name>A0A4Z2JDG5_9TELE</name>
<proteinExistence type="predicted"/>
<sequence length="83" mass="8943">MVSLPPSPVNRCTMGQLEVPSLSRGPPAPEETQLCRNQTDINAASKRDTSSSGILLIGTENARLHTSDCVAPTSINLIDWEPR</sequence>
<organism evidence="2 3">
    <name type="scientific">Liparis tanakae</name>
    <name type="common">Tanaka's snailfish</name>
    <dbReference type="NCBI Taxonomy" id="230148"/>
    <lineage>
        <taxon>Eukaryota</taxon>
        <taxon>Metazoa</taxon>
        <taxon>Chordata</taxon>
        <taxon>Craniata</taxon>
        <taxon>Vertebrata</taxon>
        <taxon>Euteleostomi</taxon>
        <taxon>Actinopterygii</taxon>
        <taxon>Neopterygii</taxon>
        <taxon>Teleostei</taxon>
        <taxon>Neoteleostei</taxon>
        <taxon>Acanthomorphata</taxon>
        <taxon>Eupercaria</taxon>
        <taxon>Perciformes</taxon>
        <taxon>Cottioidei</taxon>
        <taxon>Cottales</taxon>
        <taxon>Liparidae</taxon>
        <taxon>Liparis</taxon>
    </lineage>
</organism>
<evidence type="ECO:0000313" key="3">
    <source>
        <dbReference type="Proteomes" id="UP000314294"/>
    </source>
</evidence>
<dbReference type="AlphaFoldDB" id="A0A4Z2JDG5"/>
<evidence type="ECO:0000256" key="1">
    <source>
        <dbReference type="SAM" id="MobiDB-lite"/>
    </source>
</evidence>
<protein>
    <submittedName>
        <fullName evidence="2">Uncharacterized protein</fullName>
    </submittedName>
</protein>
<gene>
    <name evidence="2" type="ORF">EYF80_001541</name>
</gene>
<accession>A0A4Z2JDG5</accession>
<keyword evidence="3" id="KW-1185">Reference proteome</keyword>
<feature type="region of interest" description="Disordered" evidence="1">
    <location>
        <begin position="1"/>
        <end position="32"/>
    </location>
</feature>
<dbReference type="EMBL" id="SRLO01000006">
    <property type="protein sequence ID" value="TNN88325.1"/>
    <property type="molecule type" value="Genomic_DNA"/>
</dbReference>
<comment type="caution">
    <text evidence="2">The sequence shown here is derived from an EMBL/GenBank/DDBJ whole genome shotgun (WGS) entry which is preliminary data.</text>
</comment>
<dbReference type="Proteomes" id="UP000314294">
    <property type="component" value="Unassembled WGS sequence"/>
</dbReference>
<evidence type="ECO:0000313" key="2">
    <source>
        <dbReference type="EMBL" id="TNN88325.1"/>
    </source>
</evidence>